<proteinExistence type="inferred from homology"/>
<comment type="similarity">
    <text evidence="2">Belongs to the OmpP1/FadL family.</text>
</comment>
<evidence type="ECO:0000313" key="10">
    <source>
        <dbReference type="Proteomes" id="UP000576645"/>
    </source>
</evidence>
<dbReference type="GO" id="GO:0015483">
    <property type="term" value="F:long-chain fatty acid transporting porin activity"/>
    <property type="evidence" value="ECO:0007669"/>
    <property type="project" value="TreeGrafter"/>
</dbReference>
<keyword evidence="5 8" id="KW-0732">Signal</keyword>
<evidence type="ECO:0000256" key="1">
    <source>
        <dbReference type="ARBA" id="ARBA00004571"/>
    </source>
</evidence>
<comment type="caution">
    <text evidence="9">The sequence shown here is derived from an EMBL/GenBank/DDBJ whole genome shotgun (WGS) entry which is preliminary data.</text>
</comment>
<evidence type="ECO:0000256" key="6">
    <source>
        <dbReference type="ARBA" id="ARBA00023136"/>
    </source>
</evidence>
<dbReference type="SUPFAM" id="SSF56935">
    <property type="entry name" value="Porins"/>
    <property type="match status" value="1"/>
</dbReference>
<keyword evidence="6" id="KW-0472">Membrane</keyword>
<organism evidence="9 10">
    <name type="scientific">Vibrio coralliilyticus</name>
    <dbReference type="NCBI Taxonomy" id="190893"/>
    <lineage>
        <taxon>Bacteria</taxon>
        <taxon>Pseudomonadati</taxon>
        <taxon>Pseudomonadota</taxon>
        <taxon>Gammaproteobacteria</taxon>
        <taxon>Vibrionales</taxon>
        <taxon>Vibrionaceae</taxon>
        <taxon>Vibrio</taxon>
    </lineage>
</organism>
<dbReference type="EMBL" id="VTXP01000003">
    <property type="protein sequence ID" value="NOJ22437.1"/>
    <property type="molecule type" value="Genomic_DNA"/>
</dbReference>
<dbReference type="Gene3D" id="2.40.160.60">
    <property type="entry name" value="Outer membrane protein transport protein (OMPP1/FadL/TodX)"/>
    <property type="match status" value="1"/>
</dbReference>
<feature type="chain" id="PRO_5043037840" evidence="8">
    <location>
        <begin position="29"/>
        <end position="445"/>
    </location>
</feature>
<keyword evidence="3" id="KW-1134">Transmembrane beta strand</keyword>
<gene>
    <name evidence="9" type="ORF">F0238_06765</name>
</gene>
<name>A0AAP6ZJY0_9VIBR</name>
<feature type="signal peptide" evidence="8">
    <location>
        <begin position="1"/>
        <end position="28"/>
    </location>
</feature>
<dbReference type="PANTHER" id="PTHR35093">
    <property type="entry name" value="OUTER MEMBRANE PROTEIN NMB0088-RELATED"/>
    <property type="match status" value="1"/>
</dbReference>
<evidence type="ECO:0000313" key="9">
    <source>
        <dbReference type="EMBL" id="NOJ22437.1"/>
    </source>
</evidence>
<dbReference type="Proteomes" id="UP000576645">
    <property type="component" value="Unassembled WGS sequence"/>
</dbReference>
<keyword evidence="4" id="KW-0812">Transmembrane</keyword>
<evidence type="ECO:0000256" key="2">
    <source>
        <dbReference type="ARBA" id="ARBA00008163"/>
    </source>
</evidence>
<dbReference type="InterPro" id="IPR005017">
    <property type="entry name" value="OMPP1/FadL/TodX"/>
</dbReference>
<sequence>MNKTRLFKKSLLAVTIATTTMASQQALAAGFQLNSQSATGLGRAFAGDAVIADNASVMSRNAAAMSLFDRTEVSVGFNVIDSEVEIKDATYTQPAAVGGSSSSIENTTNDATSVVPNFYIVHPVNDEFAVGLGVYSNFGTTNEFDSNWGTNTGTLFVNGTTAVSAVPGADAFGGITNVSTTNILLAGSYRINEQWSVGGGLDIIYGEGELKRQSTMNVVQVPSTSTGTTNTQQLMDIDASGWAFGFNLGTVFEMDENNRFGLSYHYSPEKEVSGTVSYSGDSNIGDLKIPLPDMFEFSGYHRIEDTKFAVHYSVQWIGWSAFDRLATTNGTEIKQYKWQDTFHYAIGGTYYVNQNWEARVGYMFDEGVQDELTSVSVPDSDRQWFSAGATYHINQDQAIDVGFTYLIGEDQKVNDTITSGSNTIKLDTTTKATAMLFGVQYTHKF</sequence>
<dbReference type="PANTHER" id="PTHR35093:SF1">
    <property type="entry name" value="OUTER MEMBRANE LONG-CHAIN FATTY ACID RECEPTOR FADL FAMILY"/>
    <property type="match status" value="1"/>
</dbReference>
<keyword evidence="7" id="KW-0998">Cell outer membrane</keyword>
<accession>A0AAP6ZJY0</accession>
<reference evidence="9 10" key="1">
    <citation type="submission" date="2019-09" db="EMBL/GenBank/DDBJ databases">
        <title>Draft genome sequencing and comparative genomics of hatchery-associated Vibrios.</title>
        <authorList>
            <person name="Kehlet-Delgado H."/>
            <person name="Mueller R.S."/>
        </authorList>
    </citation>
    <scope>NUCLEOTIDE SEQUENCE [LARGE SCALE GENOMIC DNA]</scope>
    <source>
        <strain evidence="9 10">09-121-3</strain>
    </source>
</reference>
<evidence type="ECO:0000256" key="8">
    <source>
        <dbReference type="SAM" id="SignalP"/>
    </source>
</evidence>
<evidence type="ECO:0000256" key="3">
    <source>
        <dbReference type="ARBA" id="ARBA00022452"/>
    </source>
</evidence>
<evidence type="ECO:0000256" key="7">
    <source>
        <dbReference type="ARBA" id="ARBA00023237"/>
    </source>
</evidence>
<protein>
    <submittedName>
        <fullName evidence="9">Aromatic hydrocarbon degradation protein</fullName>
    </submittedName>
</protein>
<dbReference type="GO" id="GO:0009279">
    <property type="term" value="C:cell outer membrane"/>
    <property type="evidence" value="ECO:0007669"/>
    <property type="project" value="UniProtKB-SubCell"/>
</dbReference>
<evidence type="ECO:0000256" key="5">
    <source>
        <dbReference type="ARBA" id="ARBA00022729"/>
    </source>
</evidence>
<evidence type="ECO:0000256" key="4">
    <source>
        <dbReference type="ARBA" id="ARBA00022692"/>
    </source>
</evidence>
<comment type="subcellular location">
    <subcellularLocation>
        <location evidence="1">Cell outer membrane</location>
        <topology evidence="1">Multi-pass membrane protein</topology>
    </subcellularLocation>
</comment>
<dbReference type="AlphaFoldDB" id="A0AAP6ZJY0"/>
<dbReference type="RefSeq" id="WP_171352228.1">
    <property type="nucleotide sequence ID" value="NZ_VTXP01000003.1"/>
</dbReference>
<dbReference type="Pfam" id="PF03349">
    <property type="entry name" value="Toluene_X"/>
    <property type="match status" value="1"/>
</dbReference>